<sequence length="50" mass="5799">FHKVESNPFNNMVMMDGFIVPLDTIPEDLQEMVKEARAEGRDIEFTTEPE</sequence>
<dbReference type="EMBL" id="BARU01010752">
    <property type="protein sequence ID" value="GAH36834.1"/>
    <property type="molecule type" value="Genomic_DNA"/>
</dbReference>
<feature type="non-terminal residue" evidence="1">
    <location>
        <position position="1"/>
    </location>
</feature>
<gene>
    <name evidence="1" type="ORF">S03H2_20405</name>
</gene>
<organism evidence="1">
    <name type="scientific">marine sediment metagenome</name>
    <dbReference type="NCBI Taxonomy" id="412755"/>
    <lineage>
        <taxon>unclassified sequences</taxon>
        <taxon>metagenomes</taxon>
        <taxon>ecological metagenomes</taxon>
    </lineage>
</organism>
<name>X1G5J4_9ZZZZ</name>
<evidence type="ECO:0000313" key="1">
    <source>
        <dbReference type="EMBL" id="GAH36834.1"/>
    </source>
</evidence>
<proteinExistence type="predicted"/>
<dbReference type="AlphaFoldDB" id="X1G5J4"/>
<reference evidence="1" key="1">
    <citation type="journal article" date="2014" name="Front. Microbiol.">
        <title>High frequency of phylogenetically diverse reductive dehalogenase-homologous genes in deep subseafloor sedimentary metagenomes.</title>
        <authorList>
            <person name="Kawai M."/>
            <person name="Futagami T."/>
            <person name="Toyoda A."/>
            <person name="Takaki Y."/>
            <person name="Nishi S."/>
            <person name="Hori S."/>
            <person name="Arai W."/>
            <person name="Tsubouchi T."/>
            <person name="Morono Y."/>
            <person name="Uchiyama I."/>
            <person name="Ito T."/>
            <person name="Fujiyama A."/>
            <person name="Inagaki F."/>
            <person name="Takami H."/>
        </authorList>
    </citation>
    <scope>NUCLEOTIDE SEQUENCE</scope>
    <source>
        <strain evidence="1">Expedition CK06-06</strain>
    </source>
</reference>
<protein>
    <submittedName>
        <fullName evidence="1">Uncharacterized protein</fullName>
    </submittedName>
</protein>
<accession>X1G5J4</accession>
<comment type="caution">
    <text evidence="1">The sequence shown here is derived from an EMBL/GenBank/DDBJ whole genome shotgun (WGS) entry which is preliminary data.</text>
</comment>